<proteinExistence type="predicted"/>
<dbReference type="Proteomes" id="UP000185109">
    <property type="component" value="Chromosome"/>
</dbReference>
<organism evidence="1 2">
    <name type="scientific">Rhizobium etli 8C-3</name>
    <dbReference type="NCBI Taxonomy" id="538025"/>
    <lineage>
        <taxon>Bacteria</taxon>
        <taxon>Pseudomonadati</taxon>
        <taxon>Pseudomonadota</taxon>
        <taxon>Alphaproteobacteria</taxon>
        <taxon>Hyphomicrobiales</taxon>
        <taxon>Rhizobiaceae</taxon>
        <taxon>Rhizobium/Agrobacterium group</taxon>
        <taxon>Rhizobium</taxon>
    </lineage>
</organism>
<protein>
    <submittedName>
        <fullName evidence="1">Uncharacterized protein</fullName>
    </submittedName>
</protein>
<gene>
    <name evidence="1" type="ORF">AM571_CH01549</name>
</gene>
<dbReference type="EMBL" id="CP017241">
    <property type="protein sequence ID" value="APO74381.1"/>
    <property type="molecule type" value="Genomic_DNA"/>
</dbReference>
<name>A0A1L5P2R0_RHIET</name>
<dbReference type="AlphaFoldDB" id="A0A1L5P2R0"/>
<reference evidence="1 2" key="1">
    <citation type="submission" date="2016-09" db="EMBL/GenBank/DDBJ databases">
        <title>The complete genome sequences of Rhizobium gallicum, symbiovars gallicum and phaseoli, symbionts associated to common bean (Phaseolus vulgaris).</title>
        <authorList>
            <person name="Bustos P."/>
            <person name="Santamaria R.I."/>
            <person name="Perez-Carrascal O.M."/>
            <person name="Juarez S."/>
            <person name="Lozano L."/>
            <person name="Martinez-Flores I."/>
            <person name="Martinez-Romero E."/>
            <person name="Cevallos M."/>
            <person name="Romero D."/>
            <person name="Davila G."/>
            <person name="Gonzalez V."/>
        </authorList>
    </citation>
    <scope>NUCLEOTIDE SEQUENCE [LARGE SCALE GENOMIC DNA]</scope>
    <source>
        <strain evidence="1 2">8C-3</strain>
    </source>
</reference>
<evidence type="ECO:0000313" key="1">
    <source>
        <dbReference type="EMBL" id="APO74381.1"/>
    </source>
</evidence>
<accession>A0A1L5P2R0</accession>
<sequence length="62" mass="6906">MVTVRHLQDDGTFAAWNLAAKMSPAPRSVWSGRAFKWLGAQLDLSLGTVLDKMHLEPVLSRQ</sequence>
<evidence type="ECO:0000313" key="2">
    <source>
        <dbReference type="Proteomes" id="UP000185109"/>
    </source>
</evidence>